<dbReference type="Gene3D" id="2.130.10.30">
    <property type="entry name" value="Regulator of chromosome condensation 1/beta-lactamase-inhibitor protein II"/>
    <property type="match status" value="1"/>
</dbReference>
<dbReference type="InterPro" id="IPR009091">
    <property type="entry name" value="RCC1/BLIP-II"/>
</dbReference>
<dbReference type="PANTHER" id="PTHR46849">
    <property type="entry name" value="RCC1 DOMAIN-CONTAINING PROTEIN 1"/>
    <property type="match status" value="1"/>
</dbReference>
<dbReference type="PANTHER" id="PTHR46849:SF1">
    <property type="entry name" value="RCC1 DOMAIN-CONTAINING PROTEIN 1"/>
    <property type="match status" value="1"/>
</dbReference>
<dbReference type="AlphaFoldDB" id="A0A8D0GGR5"/>
<evidence type="ECO:0000256" key="1">
    <source>
        <dbReference type="PROSITE-ProRule" id="PRU00235"/>
    </source>
</evidence>
<accession>A0A8D0GGR5</accession>
<keyword evidence="3" id="KW-1185">Reference proteome</keyword>
<dbReference type="InterPro" id="IPR000408">
    <property type="entry name" value="Reg_chr_condens"/>
</dbReference>
<reference evidence="2" key="1">
    <citation type="submission" date="2025-08" db="UniProtKB">
        <authorList>
            <consortium name="Ensembl"/>
        </authorList>
    </citation>
    <scope>IDENTIFICATION</scope>
</reference>
<organism evidence="2 3">
    <name type="scientific">Sphenodon punctatus</name>
    <name type="common">Tuatara</name>
    <name type="synonym">Hatteria punctata</name>
    <dbReference type="NCBI Taxonomy" id="8508"/>
    <lineage>
        <taxon>Eukaryota</taxon>
        <taxon>Metazoa</taxon>
        <taxon>Chordata</taxon>
        <taxon>Craniata</taxon>
        <taxon>Vertebrata</taxon>
        <taxon>Euteleostomi</taxon>
        <taxon>Lepidosauria</taxon>
        <taxon>Sphenodontia</taxon>
        <taxon>Sphenodontidae</taxon>
        <taxon>Sphenodon</taxon>
    </lineage>
</organism>
<name>A0A8D0GGR5_SPHPU</name>
<dbReference type="InterPro" id="IPR052830">
    <property type="entry name" value="RCC1_domain-containing"/>
</dbReference>
<dbReference type="PROSITE" id="PS50012">
    <property type="entry name" value="RCC1_3"/>
    <property type="match status" value="3"/>
</dbReference>
<dbReference type="Pfam" id="PF00415">
    <property type="entry name" value="RCC1"/>
    <property type="match status" value="3"/>
</dbReference>
<dbReference type="GeneTree" id="ENSGT00940000164520"/>
<proteinExistence type="predicted"/>
<dbReference type="SUPFAM" id="SSF50985">
    <property type="entry name" value="RCC1/BLIP-II"/>
    <property type="match status" value="1"/>
</dbReference>
<sequence>MAGPAPRVWFVFGFRDLAATPVPVPVPAGEGLRAVRPGWSYEGHVTKGSRLLLQGAVCGCLPQDCLDLLPGETHLLLLRAGALEAWAPPAPDLRGDPAWSRPLCPREAAQAVLPLVPGGYVTPRPPFFTPLPPMLQAQKLTLGHDHVVLLSTGGALYTWGSGRHGQLGHGSLECMAEPRLVEALHGVPMGEVAAGGWHSASVSEAGDLYIWGWNRWGQLALPSQALAESKVGATVAGTGSPIKPASHAADEFISIQAFPALLDLPEVSKISCGSSHTAAVTRAGDLYTWGWGKYGQLGHTDTTSSDQPQPVAYFPANRLRVEDVVCGPWSTYVCAVEA</sequence>
<evidence type="ECO:0000313" key="3">
    <source>
        <dbReference type="Proteomes" id="UP000694392"/>
    </source>
</evidence>
<feature type="repeat" description="RCC1" evidence="1">
    <location>
        <begin position="206"/>
        <end position="283"/>
    </location>
</feature>
<protein>
    <recommendedName>
        <fullName evidence="4">RCC1 domain-containing protein 1</fullName>
    </recommendedName>
</protein>
<dbReference type="PROSITE" id="PS00626">
    <property type="entry name" value="RCC1_2"/>
    <property type="match status" value="2"/>
</dbReference>
<feature type="repeat" description="RCC1" evidence="1">
    <location>
        <begin position="154"/>
        <end position="205"/>
    </location>
</feature>
<evidence type="ECO:0008006" key="4">
    <source>
        <dbReference type="Google" id="ProtNLM"/>
    </source>
</evidence>
<evidence type="ECO:0000313" key="2">
    <source>
        <dbReference type="Ensembl" id="ENSSPUP00000005657.1"/>
    </source>
</evidence>
<reference evidence="2" key="2">
    <citation type="submission" date="2025-09" db="UniProtKB">
        <authorList>
            <consortium name="Ensembl"/>
        </authorList>
    </citation>
    <scope>IDENTIFICATION</scope>
</reference>
<feature type="repeat" description="RCC1" evidence="1">
    <location>
        <begin position="284"/>
        <end position="337"/>
    </location>
</feature>
<dbReference type="OMA" id="PSWSMEI"/>
<dbReference type="Ensembl" id="ENSSPUT00000006015.1">
    <property type="protein sequence ID" value="ENSSPUP00000005657.1"/>
    <property type="gene ID" value="ENSSPUG00000004370.1"/>
</dbReference>
<dbReference type="Proteomes" id="UP000694392">
    <property type="component" value="Unplaced"/>
</dbReference>